<feature type="repeat" description="ANK" evidence="2">
    <location>
        <begin position="1430"/>
        <end position="1462"/>
    </location>
</feature>
<dbReference type="InterPro" id="IPR027417">
    <property type="entry name" value="P-loop_NTPase"/>
</dbReference>
<dbReference type="InterPro" id="IPR007111">
    <property type="entry name" value="NACHT_NTPase"/>
</dbReference>
<dbReference type="InterPro" id="IPR029058">
    <property type="entry name" value="AB_hydrolase_fold"/>
</dbReference>
<dbReference type="InterPro" id="IPR002110">
    <property type="entry name" value="Ankyrin_rpt"/>
</dbReference>
<dbReference type="PROSITE" id="PS50088">
    <property type="entry name" value="ANK_REPEAT"/>
    <property type="match status" value="5"/>
</dbReference>
<gene>
    <name evidence="4" type="ORF">GP486_005115</name>
</gene>
<dbReference type="SMART" id="SM00248">
    <property type="entry name" value="ANK"/>
    <property type="match status" value="7"/>
</dbReference>
<dbReference type="Pfam" id="PF23397">
    <property type="entry name" value="DUF7104"/>
    <property type="match status" value="4"/>
</dbReference>
<feature type="repeat" description="ANK" evidence="2">
    <location>
        <begin position="1324"/>
        <end position="1356"/>
    </location>
</feature>
<keyword evidence="5" id="KW-1185">Reference proteome</keyword>
<protein>
    <recommendedName>
        <fullName evidence="3">NACHT domain-containing protein</fullName>
    </recommendedName>
</protein>
<dbReference type="Gene3D" id="3.40.50.300">
    <property type="entry name" value="P-loop containing nucleotide triphosphate hydrolases"/>
    <property type="match status" value="1"/>
</dbReference>
<dbReference type="InterPro" id="IPR054471">
    <property type="entry name" value="GPIID_WHD"/>
</dbReference>
<dbReference type="PANTHER" id="PTHR10039:SF14">
    <property type="entry name" value="NACHT DOMAIN-CONTAINING PROTEIN"/>
    <property type="match status" value="1"/>
</dbReference>
<dbReference type="InterPro" id="IPR036770">
    <property type="entry name" value="Ankyrin_rpt-contain_sf"/>
</dbReference>
<dbReference type="PRINTS" id="PR01415">
    <property type="entry name" value="ANKYRIN"/>
</dbReference>
<name>A0A9P8RNE6_9PEZI</name>
<dbReference type="Proteomes" id="UP000750711">
    <property type="component" value="Unassembled WGS sequence"/>
</dbReference>
<dbReference type="EMBL" id="JAGHQM010000912">
    <property type="protein sequence ID" value="KAH0557097.1"/>
    <property type="molecule type" value="Genomic_DNA"/>
</dbReference>
<dbReference type="Pfam" id="PF24883">
    <property type="entry name" value="NPHP3_N"/>
    <property type="match status" value="1"/>
</dbReference>
<feature type="repeat" description="ANK" evidence="2">
    <location>
        <begin position="1394"/>
        <end position="1426"/>
    </location>
</feature>
<dbReference type="PROSITE" id="PS50297">
    <property type="entry name" value="ANK_REP_REGION"/>
    <property type="match status" value="5"/>
</dbReference>
<feature type="domain" description="NACHT" evidence="3">
    <location>
        <begin position="465"/>
        <end position="616"/>
    </location>
</feature>
<dbReference type="Pfam" id="PF12796">
    <property type="entry name" value="Ank_2"/>
    <property type="match status" value="3"/>
</dbReference>
<keyword evidence="2" id="KW-0040">ANK repeat</keyword>
<organism evidence="4 5">
    <name type="scientific">Trichoglossum hirsutum</name>
    <dbReference type="NCBI Taxonomy" id="265104"/>
    <lineage>
        <taxon>Eukaryota</taxon>
        <taxon>Fungi</taxon>
        <taxon>Dikarya</taxon>
        <taxon>Ascomycota</taxon>
        <taxon>Pezizomycotina</taxon>
        <taxon>Geoglossomycetes</taxon>
        <taxon>Geoglossales</taxon>
        <taxon>Geoglossaceae</taxon>
        <taxon>Trichoglossum</taxon>
    </lineage>
</organism>
<proteinExistence type="predicted"/>
<dbReference type="SUPFAM" id="SSF48403">
    <property type="entry name" value="Ankyrin repeat"/>
    <property type="match status" value="1"/>
</dbReference>
<sequence length="1511" mass="166819">MSDRLEAAVAVIIAILSLAWAFSMRRGSPPSLPKPRVTPLTLRISNIPGSIVKGDFEKVLAKIAAEMDGSPDAPRQPGMLGWSFAASGYSERSIVATATFHASPSPTQLESAIKRNMDVDWSRLRVDLDFFGLTPLADPPDPKVDVIAVTGLAGHAFGSWKSRDKPYMWLRDFLPESIPDARILSYGYDTKLPGSHSTASILDLSRKFLESVKAVRSRQEKYRPIIFIGHSLGGLVVKQAIVQAAEGSQDDIAVFMSCYAVVFFGVPNRGLDGLSLISMVKGQPNEDLVGNLRPSSPFLNHLHDMFYQRFTYKDSRIICFYEIKETPTVEWSEATHSWERTGRKVMMVPMTSATHIGKNEQTYDHISIDADHSDMVKFSDPSDRDYIIIESRIRGLANDAPGIVKERITGHKKKLSETEAKCVRALNAPNFAAFKDNVEDAAPGTFRWLLQNEQIKSWISKEDFPLLWIRGSPGQGKTVLSKFLLDYLSTRPSGSLSDAKVIYFFCYDQDERFRTSTSVFRSLIKQLLTSSNFFRVADIFDTDPSAATSEDSLWEILRAMFDESSFGTIYCIIDALDECEEGSRKRLLLRITRLVRSMSRKRGEVPMIKLLVTSRPLLDITIELGQFPLIDLKANPDDLKLVINRKVRELTHLNNSLQDKAAELLLDRAERTFLWVSIVLKKLKVMPLLSLAELRDIIKTSPTDLNELYQGVIEQVMQGSVNEQKLLAWVVYGRRPLTLMELEAALATQPTSRSKASTDEHQVTIKNASSAASVILDITDNKVHLIHQSAKDFLVRGQQLKSCEAFNGRDPNIYLAKICIVYLSFEDFETGPCGNRQALTTRKNRYPLYHYAARNWHAHIQGWEDVNEISPFLDRLTRPMSPILLSWSEAAEIPNMNEARDTWGIATKAGITWLAEFQLRSMTITEEKVKGAAENRILGYEMMKRLVSTNGAVFAEGAVCEIARSFDGEMMRLLLERKIITPTPVLIKAATANRKSGDSVIRFLLGVSRDIELTPDLIEVAANNKESGREVMELLLRKKDIKIADGAIGAILQYFDAGVVRLLLEEDITVTEAIVAAVAGNRESGEEIMQLLLDSDDVHLTAEAVAAIVRQFDAKMAELLLRRSDARIGEGVVATIVRRFDARVARLLLEKTGGIEVTEAVAVAAATNGRSGKAIIQFLLSRDDVRLAKGALAAIVCRFDAETTGLLLSRGEILITQAVAKAFGVDNYSETVECLGTNDIQIQIVEAVMKVASNMKRRELLSRSAENRHEVVVQLLLEYGVHPNFKDRRGWTPLSWASRNSHLGVVEMLLAENPDVNAAAAYHGGRTALQAAAEGGHIEIVERLLAANADVNAAAAYHGGRTALQAAAEGGHIEIVERLLAANADVNAAAAYHGGRTALQAAAEGGHIEIVERLLAANADVNAAATGYGGGQTALSLAAARRNETIVKLLLGKGANSDSKPISELYKGHTPRPFVAEKRDEVIDKRRKGVSEMVAKLLLRKGVDPDSELSS</sequence>
<accession>A0A9P8RNE6</accession>
<dbReference type="InterPro" id="IPR055530">
    <property type="entry name" value="DUF7104"/>
</dbReference>
<evidence type="ECO:0000259" key="3">
    <source>
        <dbReference type="PROSITE" id="PS50837"/>
    </source>
</evidence>
<feature type="repeat" description="ANK" evidence="2">
    <location>
        <begin position="1359"/>
        <end position="1391"/>
    </location>
</feature>
<evidence type="ECO:0000256" key="1">
    <source>
        <dbReference type="ARBA" id="ARBA00022737"/>
    </source>
</evidence>
<dbReference type="InterPro" id="IPR056884">
    <property type="entry name" value="NPHP3-like_N"/>
</dbReference>
<evidence type="ECO:0000256" key="2">
    <source>
        <dbReference type="PROSITE-ProRule" id="PRU00023"/>
    </source>
</evidence>
<dbReference type="PANTHER" id="PTHR10039">
    <property type="entry name" value="AMELOGENIN"/>
    <property type="match status" value="1"/>
</dbReference>
<evidence type="ECO:0000313" key="5">
    <source>
        <dbReference type="Proteomes" id="UP000750711"/>
    </source>
</evidence>
<dbReference type="SUPFAM" id="SSF53474">
    <property type="entry name" value="alpha/beta-Hydrolases"/>
    <property type="match status" value="1"/>
</dbReference>
<comment type="caution">
    <text evidence="4">The sequence shown here is derived from an EMBL/GenBank/DDBJ whole genome shotgun (WGS) entry which is preliminary data.</text>
</comment>
<dbReference type="Gene3D" id="1.25.40.20">
    <property type="entry name" value="Ankyrin repeat-containing domain"/>
    <property type="match status" value="2"/>
</dbReference>
<reference evidence="4" key="1">
    <citation type="submission" date="2021-03" db="EMBL/GenBank/DDBJ databases">
        <title>Comparative genomics and phylogenomic investigation of the class Geoglossomycetes provide insights into ecological specialization and systematics.</title>
        <authorList>
            <person name="Melie T."/>
            <person name="Pirro S."/>
            <person name="Miller A.N."/>
            <person name="Quandt A."/>
        </authorList>
    </citation>
    <scope>NUCLEOTIDE SEQUENCE</scope>
    <source>
        <strain evidence="4">CAQ_001_2017</strain>
    </source>
</reference>
<evidence type="ECO:0000313" key="4">
    <source>
        <dbReference type="EMBL" id="KAH0557097.1"/>
    </source>
</evidence>
<dbReference type="SUPFAM" id="SSF52540">
    <property type="entry name" value="P-loop containing nucleoside triphosphate hydrolases"/>
    <property type="match status" value="1"/>
</dbReference>
<dbReference type="PROSITE" id="PS50837">
    <property type="entry name" value="NACHT"/>
    <property type="match status" value="1"/>
</dbReference>
<feature type="repeat" description="ANK" evidence="2">
    <location>
        <begin position="1289"/>
        <end position="1321"/>
    </location>
</feature>
<dbReference type="Gene3D" id="3.40.50.1820">
    <property type="entry name" value="alpha/beta hydrolase"/>
    <property type="match status" value="1"/>
</dbReference>
<keyword evidence="1" id="KW-0677">Repeat</keyword>
<dbReference type="Pfam" id="PF22939">
    <property type="entry name" value="WHD_GPIID"/>
    <property type="match status" value="1"/>
</dbReference>